<protein>
    <recommendedName>
        <fullName evidence="3">RNase H type-1 domain-containing protein</fullName>
    </recommendedName>
</protein>
<accession>A0A8H3KVD8</accession>
<dbReference type="InterPro" id="IPR036397">
    <property type="entry name" value="RNaseH_sf"/>
</dbReference>
<dbReference type="GO" id="GO:0003676">
    <property type="term" value="F:nucleic acid binding"/>
    <property type="evidence" value="ECO:0007669"/>
    <property type="project" value="InterPro"/>
</dbReference>
<sequence length="97" mass="11274">MAETKAFIGTLLIIPENKPTTIILDSEIVYNNFFRLTNDINSISLRDILKFSNNGVYRVLVKEILQTVNLDITLKKIKAHDSDSLHNELDRWIKRFI</sequence>
<dbReference type="AlphaFoldDB" id="A0A8H3KVD8"/>
<reference evidence="1" key="1">
    <citation type="submission" date="2019-10" db="EMBL/GenBank/DDBJ databases">
        <title>Conservation and host-specific expression of non-tandemly repeated heterogenous ribosome RNA gene in arbuscular mycorrhizal fungi.</title>
        <authorList>
            <person name="Maeda T."/>
            <person name="Kobayashi Y."/>
            <person name="Nakagawa T."/>
            <person name="Ezawa T."/>
            <person name="Yamaguchi K."/>
            <person name="Bino T."/>
            <person name="Nishimoto Y."/>
            <person name="Shigenobu S."/>
            <person name="Kawaguchi M."/>
        </authorList>
    </citation>
    <scope>NUCLEOTIDE SEQUENCE</scope>
    <source>
        <strain evidence="1">HR1</strain>
    </source>
</reference>
<evidence type="ECO:0000313" key="1">
    <source>
        <dbReference type="EMBL" id="GES74951.1"/>
    </source>
</evidence>
<proteinExistence type="predicted"/>
<gene>
    <name evidence="1" type="ORF">RCL2_000241000</name>
</gene>
<comment type="caution">
    <text evidence="1">The sequence shown here is derived from an EMBL/GenBank/DDBJ whole genome shotgun (WGS) entry which is preliminary data.</text>
</comment>
<dbReference type="Proteomes" id="UP000615446">
    <property type="component" value="Unassembled WGS sequence"/>
</dbReference>
<evidence type="ECO:0000313" key="2">
    <source>
        <dbReference type="Proteomes" id="UP000615446"/>
    </source>
</evidence>
<dbReference type="EMBL" id="BLAL01000013">
    <property type="protein sequence ID" value="GES74951.1"/>
    <property type="molecule type" value="Genomic_DNA"/>
</dbReference>
<dbReference type="Gene3D" id="3.30.420.10">
    <property type="entry name" value="Ribonuclease H-like superfamily/Ribonuclease H"/>
    <property type="match status" value="1"/>
</dbReference>
<organism evidence="1 2">
    <name type="scientific">Rhizophagus clarus</name>
    <dbReference type="NCBI Taxonomy" id="94130"/>
    <lineage>
        <taxon>Eukaryota</taxon>
        <taxon>Fungi</taxon>
        <taxon>Fungi incertae sedis</taxon>
        <taxon>Mucoromycota</taxon>
        <taxon>Glomeromycotina</taxon>
        <taxon>Glomeromycetes</taxon>
        <taxon>Glomerales</taxon>
        <taxon>Glomeraceae</taxon>
        <taxon>Rhizophagus</taxon>
    </lineage>
</organism>
<evidence type="ECO:0008006" key="3">
    <source>
        <dbReference type="Google" id="ProtNLM"/>
    </source>
</evidence>
<name>A0A8H3KVD8_9GLOM</name>